<sequence>MTKRPIVLLLALLIVAGYFMSSLSLKAQEVRKNTENISVNKYIEIRPDIGPYNSHSIIGEYGYKVFHPGAIKNAIVAPLEGNMDSALSVASIRRGATDAWLAWSWALDWRKWGWDHIAYHDSQSDLQEDDIWADGRLKITTDSSWRELCNDHTSGSRADCTNKFFQLLPRTITAETDHHFHKSGFVDDDFMTGDSA</sequence>
<dbReference type="EMBL" id="UOEU01000553">
    <property type="protein sequence ID" value="VAW34798.1"/>
    <property type="molecule type" value="Genomic_DNA"/>
</dbReference>
<evidence type="ECO:0000313" key="1">
    <source>
        <dbReference type="EMBL" id="VAW34798.1"/>
    </source>
</evidence>
<gene>
    <name evidence="1" type="ORF">MNBD_CHLOROFLEXI01-807</name>
</gene>
<protein>
    <submittedName>
        <fullName evidence="1">Uncharacterized protein</fullName>
    </submittedName>
</protein>
<reference evidence="1" key="1">
    <citation type="submission" date="2018-06" db="EMBL/GenBank/DDBJ databases">
        <authorList>
            <person name="Zhirakovskaya E."/>
        </authorList>
    </citation>
    <scope>NUCLEOTIDE SEQUENCE</scope>
</reference>
<name>A0A3B0UUS3_9ZZZZ</name>
<accession>A0A3B0UUS3</accession>
<dbReference type="AlphaFoldDB" id="A0A3B0UUS3"/>
<organism evidence="1">
    <name type="scientific">hydrothermal vent metagenome</name>
    <dbReference type="NCBI Taxonomy" id="652676"/>
    <lineage>
        <taxon>unclassified sequences</taxon>
        <taxon>metagenomes</taxon>
        <taxon>ecological metagenomes</taxon>
    </lineage>
</organism>
<proteinExistence type="predicted"/>